<evidence type="ECO:0000256" key="1">
    <source>
        <dbReference type="SAM" id="MobiDB-lite"/>
    </source>
</evidence>
<gene>
    <name evidence="3" type="ORF">ACFQ0P_06450</name>
</gene>
<feature type="transmembrane region" description="Helical" evidence="2">
    <location>
        <begin position="93"/>
        <end position="114"/>
    </location>
</feature>
<keyword evidence="2" id="KW-1133">Transmembrane helix</keyword>
<keyword evidence="4" id="KW-1185">Reference proteome</keyword>
<feature type="transmembrane region" description="Helical" evidence="2">
    <location>
        <begin position="67"/>
        <end position="86"/>
    </location>
</feature>
<organism evidence="3 4">
    <name type="scientific">Microbacterium insulae</name>
    <dbReference type="NCBI Taxonomy" id="483014"/>
    <lineage>
        <taxon>Bacteria</taxon>
        <taxon>Bacillati</taxon>
        <taxon>Actinomycetota</taxon>
        <taxon>Actinomycetes</taxon>
        <taxon>Micrococcales</taxon>
        <taxon>Microbacteriaceae</taxon>
        <taxon>Microbacterium</taxon>
    </lineage>
</organism>
<dbReference type="EMBL" id="JBHTII010000001">
    <property type="protein sequence ID" value="MFD0790032.1"/>
    <property type="molecule type" value="Genomic_DNA"/>
</dbReference>
<evidence type="ECO:0000313" key="4">
    <source>
        <dbReference type="Proteomes" id="UP001597055"/>
    </source>
</evidence>
<feature type="compositionally biased region" description="Basic and acidic residues" evidence="1">
    <location>
        <begin position="26"/>
        <end position="36"/>
    </location>
</feature>
<reference evidence="4" key="1">
    <citation type="journal article" date="2019" name="Int. J. Syst. Evol. Microbiol.">
        <title>The Global Catalogue of Microorganisms (GCM) 10K type strain sequencing project: providing services to taxonomists for standard genome sequencing and annotation.</title>
        <authorList>
            <consortium name="The Broad Institute Genomics Platform"/>
            <consortium name="The Broad Institute Genome Sequencing Center for Infectious Disease"/>
            <person name="Wu L."/>
            <person name="Ma J."/>
        </authorList>
    </citation>
    <scope>NUCLEOTIDE SEQUENCE [LARGE SCALE GENOMIC DNA]</scope>
    <source>
        <strain evidence="4">CCUG 54523</strain>
    </source>
</reference>
<feature type="transmembrane region" description="Helical" evidence="2">
    <location>
        <begin position="187"/>
        <end position="205"/>
    </location>
</feature>
<evidence type="ECO:0000313" key="3">
    <source>
        <dbReference type="EMBL" id="MFD0790032.1"/>
    </source>
</evidence>
<accession>A0ABW3AGL0</accession>
<sequence length="242" mass="25656">MTLQFATDAASRDATSVGNCSAGVGGRERPGQEPRRPPRRDRARPGERLAWREEGSGILDLEYGRDLVMIAVIFGGAAFVWAGWAQERPPKGVLWRIVLVLLQLIGLVMLGFGIPIAVQNWETPTALASASTALVWYIVVFWLEVIAIVGFSIFFVKTGRGALIAPLVLTVVGLHFVPLAFVFAQWILLIAAVLLTAAGVGAAFLPQRTAAPSFWSGILAAPIFLALGLPCLIAGAGALGAS</sequence>
<dbReference type="RefSeq" id="WP_204981277.1">
    <property type="nucleotide sequence ID" value="NZ_JBHTII010000001.1"/>
</dbReference>
<dbReference type="Proteomes" id="UP001597055">
    <property type="component" value="Unassembled WGS sequence"/>
</dbReference>
<comment type="caution">
    <text evidence="3">The sequence shown here is derived from an EMBL/GenBank/DDBJ whole genome shotgun (WGS) entry which is preliminary data.</text>
</comment>
<keyword evidence="2" id="KW-0812">Transmembrane</keyword>
<feature type="transmembrane region" description="Helical" evidence="2">
    <location>
        <begin position="134"/>
        <end position="156"/>
    </location>
</feature>
<feature type="transmembrane region" description="Helical" evidence="2">
    <location>
        <begin position="163"/>
        <end position="181"/>
    </location>
</feature>
<proteinExistence type="predicted"/>
<keyword evidence="2" id="KW-0472">Membrane</keyword>
<name>A0ABW3AGL0_9MICO</name>
<feature type="region of interest" description="Disordered" evidence="1">
    <location>
        <begin position="1"/>
        <end position="46"/>
    </location>
</feature>
<evidence type="ECO:0000256" key="2">
    <source>
        <dbReference type="SAM" id="Phobius"/>
    </source>
</evidence>
<protein>
    <submittedName>
        <fullName evidence="3">Uncharacterized protein</fullName>
    </submittedName>
</protein>
<feature type="transmembrane region" description="Helical" evidence="2">
    <location>
        <begin position="217"/>
        <end position="239"/>
    </location>
</feature>